<evidence type="ECO:0000313" key="1">
    <source>
        <dbReference type="EMBL" id="OOK64387.1"/>
    </source>
</evidence>
<proteinExistence type="predicted"/>
<organism evidence="1 2">
    <name type="scientific">Mycobacterium kansasii</name>
    <dbReference type="NCBI Taxonomy" id="1768"/>
    <lineage>
        <taxon>Bacteria</taxon>
        <taxon>Bacillati</taxon>
        <taxon>Actinomycetota</taxon>
        <taxon>Actinomycetes</taxon>
        <taxon>Mycobacteriales</taxon>
        <taxon>Mycobacteriaceae</taxon>
        <taxon>Mycobacterium</taxon>
    </lineage>
</organism>
<gene>
    <name evidence="1" type="ORF">BZL29_8177</name>
</gene>
<sequence length="43" mass="4614">MVQRPSWAPARCAIAVGAIGFDINNLPLLRAELITTFSCLGRA</sequence>
<accession>A0A1V3WBP1</accession>
<dbReference type="Proteomes" id="UP000188532">
    <property type="component" value="Unassembled WGS sequence"/>
</dbReference>
<evidence type="ECO:0000313" key="2">
    <source>
        <dbReference type="Proteomes" id="UP000188532"/>
    </source>
</evidence>
<comment type="caution">
    <text evidence="1">The sequence shown here is derived from an EMBL/GenBank/DDBJ whole genome shotgun (WGS) entry which is preliminary data.</text>
</comment>
<dbReference type="AlphaFoldDB" id="A0A1V3WBP1"/>
<protein>
    <submittedName>
        <fullName evidence="1">Uncharacterized protein</fullName>
    </submittedName>
</protein>
<dbReference type="EMBL" id="MVBN01000013">
    <property type="protein sequence ID" value="OOK64387.1"/>
    <property type="molecule type" value="Genomic_DNA"/>
</dbReference>
<reference evidence="1 2" key="1">
    <citation type="submission" date="2017-02" db="EMBL/GenBank/DDBJ databases">
        <title>Complete genome sequences of Mycobacterium kansasii strains isolated from rhesus macaques.</title>
        <authorList>
            <person name="Panda A."/>
            <person name="Nagaraj S."/>
            <person name="Zhao X."/>
            <person name="Tettelin H."/>
            <person name="Detolla L.J."/>
        </authorList>
    </citation>
    <scope>NUCLEOTIDE SEQUENCE [LARGE SCALE GENOMIC DNA]</scope>
    <source>
        <strain evidence="1 2">11-3469</strain>
    </source>
</reference>
<name>A0A1V3WBP1_MYCKA</name>